<sequence>MPSFGWSGVKLNALDLTLEQWKRILWRDESRLTIWQYNGQIWVSRMPGERYLPQCIEPAVMFGGGGIMVWGCFSWFRLGPLVPVKGNLNAMTF</sequence>
<protein>
    <submittedName>
        <fullName evidence="1">Uncharacterized protein</fullName>
    </submittedName>
</protein>
<dbReference type="EMBL" id="FR904432">
    <property type="protein sequence ID" value="CDQ63210.1"/>
    <property type="molecule type" value="Genomic_DNA"/>
</dbReference>
<dbReference type="Gene3D" id="3.30.420.10">
    <property type="entry name" value="Ribonuclease H-like superfamily/Ribonuclease H"/>
    <property type="match status" value="1"/>
</dbReference>
<reference evidence="1" key="1">
    <citation type="journal article" date="2014" name="Nat. Commun.">
        <title>The rainbow trout genome provides novel insights into evolution after whole-genome duplication in vertebrates.</title>
        <authorList>
            <person name="Berthelot C."/>
            <person name="Brunet F."/>
            <person name="Chalopin D."/>
            <person name="Juanchich A."/>
            <person name="Bernard M."/>
            <person name="Noel B."/>
            <person name="Bento P."/>
            <person name="Da Silva C."/>
            <person name="Labadie K."/>
            <person name="Alberti A."/>
            <person name="Aury J.M."/>
            <person name="Louis A."/>
            <person name="Dehais P."/>
            <person name="Bardou P."/>
            <person name="Montfort J."/>
            <person name="Klopp C."/>
            <person name="Cabau C."/>
            <person name="Gaspin C."/>
            <person name="Thorgaard G.H."/>
            <person name="Boussaha M."/>
            <person name="Quillet E."/>
            <person name="Guyomard R."/>
            <person name="Galiana D."/>
            <person name="Bobe J."/>
            <person name="Volff J.N."/>
            <person name="Genet C."/>
            <person name="Wincker P."/>
            <person name="Jaillon O."/>
            <person name="Roest Crollius H."/>
            <person name="Guiguen Y."/>
        </authorList>
    </citation>
    <scope>NUCLEOTIDE SEQUENCE [LARGE SCALE GENOMIC DNA]</scope>
</reference>
<name>A0A060WF90_ONCMY</name>
<accession>A0A060WF90</accession>
<evidence type="ECO:0000313" key="2">
    <source>
        <dbReference type="Proteomes" id="UP000193380"/>
    </source>
</evidence>
<dbReference type="PaxDb" id="8022-A0A060WF90"/>
<dbReference type="GO" id="GO:0003676">
    <property type="term" value="F:nucleic acid binding"/>
    <property type="evidence" value="ECO:0007669"/>
    <property type="project" value="InterPro"/>
</dbReference>
<reference evidence="1" key="2">
    <citation type="submission" date="2014-03" db="EMBL/GenBank/DDBJ databases">
        <authorList>
            <person name="Genoscope - CEA"/>
        </authorList>
    </citation>
    <scope>NUCLEOTIDE SEQUENCE</scope>
</reference>
<evidence type="ECO:0000313" key="1">
    <source>
        <dbReference type="EMBL" id="CDQ63210.1"/>
    </source>
</evidence>
<organism evidence="1 2">
    <name type="scientific">Oncorhynchus mykiss</name>
    <name type="common">Rainbow trout</name>
    <name type="synonym">Salmo gairdneri</name>
    <dbReference type="NCBI Taxonomy" id="8022"/>
    <lineage>
        <taxon>Eukaryota</taxon>
        <taxon>Metazoa</taxon>
        <taxon>Chordata</taxon>
        <taxon>Craniata</taxon>
        <taxon>Vertebrata</taxon>
        <taxon>Euteleostomi</taxon>
        <taxon>Actinopterygii</taxon>
        <taxon>Neopterygii</taxon>
        <taxon>Teleostei</taxon>
        <taxon>Protacanthopterygii</taxon>
        <taxon>Salmoniformes</taxon>
        <taxon>Salmonidae</taxon>
        <taxon>Salmoninae</taxon>
        <taxon>Oncorhynchus</taxon>
    </lineage>
</organism>
<dbReference type="InterPro" id="IPR036397">
    <property type="entry name" value="RNaseH_sf"/>
</dbReference>
<dbReference type="STRING" id="8022.A0A060WF90"/>
<gene>
    <name evidence="1" type="ORF">GSONMT00068690001</name>
</gene>
<dbReference type="AlphaFoldDB" id="A0A060WF90"/>
<proteinExistence type="predicted"/>
<dbReference type="Proteomes" id="UP000193380">
    <property type="component" value="Unassembled WGS sequence"/>
</dbReference>